<dbReference type="Proteomes" id="UP000193307">
    <property type="component" value="Unassembled WGS sequence"/>
</dbReference>
<name>A0A1Y5RLD6_9RHOB</name>
<proteinExistence type="predicted"/>
<evidence type="ECO:0000313" key="6">
    <source>
        <dbReference type="EMBL" id="SLN19087.1"/>
    </source>
</evidence>
<gene>
    <name evidence="6" type="ORF">PAM7971_00524</name>
</gene>
<comment type="cofactor">
    <cofactor evidence="1">
        <name>FMN</name>
        <dbReference type="ChEBI" id="CHEBI:58210"/>
    </cofactor>
</comment>
<protein>
    <submittedName>
        <fullName evidence="6">Pyridoxamine 5'-phosphate oxidase</fullName>
    </submittedName>
</protein>
<dbReference type="RefSeq" id="WP_085847410.1">
    <property type="nucleotide sequence ID" value="NZ_FNZV01000001.1"/>
</dbReference>
<evidence type="ECO:0000313" key="7">
    <source>
        <dbReference type="Proteomes" id="UP000193307"/>
    </source>
</evidence>
<organism evidence="6 7">
    <name type="scientific">Pacificibacter marinus</name>
    <dbReference type="NCBI Taxonomy" id="658057"/>
    <lineage>
        <taxon>Bacteria</taxon>
        <taxon>Pseudomonadati</taxon>
        <taxon>Pseudomonadota</taxon>
        <taxon>Alphaproteobacteria</taxon>
        <taxon>Rhodobacterales</taxon>
        <taxon>Roseobacteraceae</taxon>
        <taxon>Pacificibacter</taxon>
    </lineage>
</organism>
<keyword evidence="4" id="KW-0560">Oxidoreductase</keyword>
<dbReference type="InterPro" id="IPR000659">
    <property type="entry name" value="Pyridox_Oxase"/>
</dbReference>
<evidence type="ECO:0000259" key="5">
    <source>
        <dbReference type="Pfam" id="PF12766"/>
    </source>
</evidence>
<evidence type="ECO:0000256" key="1">
    <source>
        <dbReference type="ARBA" id="ARBA00001917"/>
    </source>
</evidence>
<dbReference type="AlphaFoldDB" id="A0A1Y5RLD6"/>
<dbReference type="Gene3D" id="2.30.110.10">
    <property type="entry name" value="Electron Transport, Fmn-binding Protein, Chain A"/>
    <property type="match status" value="1"/>
</dbReference>
<dbReference type="OrthoDB" id="5120525at2"/>
<reference evidence="6 7" key="1">
    <citation type="submission" date="2017-03" db="EMBL/GenBank/DDBJ databases">
        <authorList>
            <person name="Afonso C.L."/>
            <person name="Miller P.J."/>
            <person name="Scott M.A."/>
            <person name="Spackman E."/>
            <person name="Goraichik I."/>
            <person name="Dimitrov K.M."/>
            <person name="Suarez D.L."/>
            <person name="Swayne D.E."/>
        </authorList>
    </citation>
    <scope>NUCLEOTIDE SEQUENCE [LARGE SCALE GENOMIC DNA]</scope>
    <source>
        <strain evidence="6 7">CECT 7971</strain>
    </source>
</reference>
<dbReference type="EMBL" id="FWFW01000001">
    <property type="protein sequence ID" value="SLN19087.1"/>
    <property type="molecule type" value="Genomic_DNA"/>
</dbReference>
<keyword evidence="3" id="KW-0288">FMN</keyword>
<dbReference type="InterPro" id="IPR024624">
    <property type="entry name" value="Pyridox_Oxase_Alr4036_FMN-bd"/>
</dbReference>
<dbReference type="GO" id="GO:0004733">
    <property type="term" value="F:pyridoxamine phosphate oxidase activity"/>
    <property type="evidence" value="ECO:0007669"/>
    <property type="project" value="InterPro"/>
</dbReference>
<sequence length="191" mass="20855">MTDDINAPHPTDLAQVLNFAWAALAPQIVQDRRKSQVVTLSTIDASGAPAARSVILRDSDRPRGSIDIFTDAATPKCTEIANDPRVALTLWRADMELQLRITGLMDIIEGAAAHVAWSKLPEHALPNYGVTPAPGAQIASATSYQRSPDAARFAILRLTIADLDVVSLKSPTHTRARFERRDGWRGVWRAP</sequence>
<accession>A0A1Y5RLD6</accession>
<dbReference type="GO" id="GO:0008615">
    <property type="term" value="P:pyridoxine biosynthetic process"/>
    <property type="evidence" value="ECO:0007669"/>
    <property type="project" value="InterPro"/>
</dbReference>
<dbReference type="InterPro" id="IPR012349">
    <property type="entry name" value="Split_barrel_FMN-bd"/>
</dbReference>
<evidence type="ECO:0000256" key="3">
    <source>
        <dbReference type="ARBA" id="ARBA00022643"/>
    </source>
</evidence>
<dbReference type="STRING" id="658057.SAMN04488032_101126"/>
<dbReference type="SUPFAM" id="SSF50475">
    <property type="entry name" value="FMN-binding split barrel"/>
    <property type="match status" value="1"/>
</dbReference>
<dbReference type="PANTHER" id="PTHR10851">
    <property type="entry name" value="PYRIDOXINE-5-PHOSPHATE OXIDASE"/>
    <property type="match status" value="1"/>
</dbReference>
<dbReference type="Pfam" id="PF12766">
    <property type="entry name" value="Pyridox_oxase_2"/>
    <property type="match status" value="1"/>
</dbReference>
<dbReference type="GO" id="GO:0010181">
    <property type="term" value="F:FMN binding"/>
    <property type="evidence" value="ECO:0007669"/>
    <property type="project" value="InterPro"/>
</dbReference>
<keyword evidence="2" id="KW-0285">Flavoprotein</keyword>
<dbReference type="PANTHER" id="PTHR10851:SF3">
    <property type="entry name" value="PYRIDOXINE_PYRIDOXAMINE 5'-PHOSPHATE OXIDASE 2"/>
    <property type="match status" value="1"/>
</dbReference>
<feature type="domain" description="Pyridoxamine 5'-phosphate oxidase Alr4036 family FMN-binding" evidence="5">
    <location>
        <begin position="21"/>
        <end position="108"/>
    </location>
</feature>
<keyword evidence="7" id="KW-1185">Reference proteome</keyword>
<evidence type="ECO:0000256" key="2">
    <source>
        <dbReference type="ARBA" id="ARBA00022630"/>
    </source>
</evidence>
<evidence type="ECO:0000256" key="4">
    <source>
        <dbReference type="ARBA" id="ARBA00023002"/>
    </source>
</evidence>